<evidence type="ECO:0000313" key="2">
    <source>
        <dbReference type="EMBL" id="ADH63248.1"/>
    </source>
</evidence>
<feature type="transmembrane region" description="Helical" evidence="1">
    <location>
        <begin position="96"/>
        <end position="113"/>
    </location>
</feature>
<reference evidence="2 3" key="1">
    <citation type="journal article" date="2010" name="Stand. Genomic Sci.">
        <title>Complete genome sequence of Meiothermus silvanus type strain (VI-R2).</title>
        <authorList>
            <person name="Sikorski J."/>
            <person name="Tindall B.J."/>
            <person name="Lowry S."/>
            <person name="Lucas S."/>
            <person name="Nolan M."/>
            <person name="Copeland A."/>
            <person name="Glavina Del Rio T."/>
            <person name="Tice H."/>
            <person name="Cheng J.F."/>
            <person name="Han C."/>
            <person name="Pitluck S."/>
            <person name="Liolios K."/>
            <person name="Ivanova N."/>
            <person name="Mavromatis K."/>
            <person name="Mikhailova N."/>
            <person name="Pati A."/>
            <person name="Goodwin L."/>
            <person name="Chen A."/>
            <person name="Palaniappan K."/>
            <person name="Land M."/>
            <person name="Hauser L."/>
            <person name="Chang Y.J."/>
            <person name="Jeffries C.D."/>
            <person name="Rohde M."/>
            <person name="Goker M."/>
            <person name="Woyke T."/>
            <person name="Bristow J."/>
            <person name="Eisen J.A."/>
            <person name="Markowitz V."/>
            <person name="Hugenholtz P."/>
            <person name="Kyrpides N.C."/>
            <person name="Klenk H.P."/>
            <person name="Lapidus A."/>
        </authorList>
    </citation>
    <scope>NUCLEOTIDE SEQUENCE [LARGE SCALE GENOMIC DNA]</scope>
    <source>
        <strain evidence="3">ATCC 700542 / DSM 9946 / VI-R2</strain>
    </source>
</reference>
<name>D7BEK5_ALLS1</name>
<dbReference type="STRING" id="526227.Mesil_1355"/>
<keyword evidence="3" id="KW-1185">Reference proteome</keyword>
<keyword evidence="1" id="KW-0812">Transmembrane</keyword>
<dbReference type="EMBL" id="CP002042">
    <property type="protein sequence ID" value="ADH63248.1"/>
    <property type="molecule type" value="Genomic_DNA"/>
</dbReference>
<dbReference type="eggNOG" id="ENOG5034BI8">
    <property type="taxonomic scope" value="Bacteria"/>
</dbReference>
<protein>
    <submittedName>
        <fullName evidence="2">Uncharacterized protein</fullName>
    </submittedName>
</protein>
<sequence length="115" mass="13011">MLDPLVGLVLVGIGVWFVRRTRLPWEAAGVWLNLLWFLYQHELGSGWVNYLRGLGLAFMLAATGREYALAWVLTPWPLLLLLGFNLSAWVLYLPPLGEGLMAGALVYLLVGWMRR</sequence>
<feature type="transmembrane region" description="Helical" evidence="1">
    <location>
        <begin position="69"/>
        <end position="90"/>
    </location>
</feature>
<keyword evidence="1" id="KW-0472">Membrane</keyword>
<proteinExistence type="predicted"/>
<evidence type="ECO:0000313" key="3">
    <source>
        <dbReference type="Proteomes" id="UP000001916"/>
    </source>
</evidence>
<accession>D7BEK5</accession>
<dbReference type="Proteomes" id="UP000001916">
    <property type="component" value="Chromosome"/>
</dbReference>
<evidence type="ECO:0000256" key="1">
    <source>
        <dbReference type="SAM" id="Phobius"/>
    </source>
</evidence>
<gene>
    <name evidence="2" type="ordered locus">Mesil_1355</name>
</gene>
<organism evidence="2 3">
    <name type="scientific">Allomeiothermus silvanus (strain ATCC 700542 / DSM 9946 / NBRC 106475 / NCIMB 13440 / VI-R2)</name>
    <name type="common">Thermus silvanus</name>
    <dbReference type="NCBI Taxonomy" id="526227"/>
    <lineage>
        <taxon>Bacteria</taxon>
        <taxon>Thermotogati</taxon>
        <taxon>Deinococcota</taxon>
        <taxon>Deinococci</taxon>
        <taxon>Thermales</taxon>
        <taxon>Thermaceae</taxon>
        <taxon>Allomeiothermus</taxon>
    </lineage>
</organism>
<dbReference type="AlphaFoldDB" id="D7BEK5"/>
<dbReference type="OrthoDB" id="26367at2"/>
<dbReference type="KEGG" id="msv:Mesil_1355"/>
<dbReference type="RefSeq" id="WP_013157817.1">
    <property type="nucleotide sequence ID" value="NC_014212.1"/>
</dbReference>
<dbReference type="HOGENOM" id="CLU_2144693_0_0_0"/>
<keyword evidence="1" id="KW-1133">Transmembrane helix</keyword>